<dbReference type="Proteomes" id="UP000823485">
    <property type="component" value="Unassembled WGS sequence"/>
</dbReference>
<reference evidence="6 7" key="1">
    <citation type="submission" date="2021-01" db="EMBL/GenBank/DDBJ databases">
        <title>Genomic Encyclopedia of Type Strains, Phase IV (KMG-IV): sequencing the most valuable type-strain genomes for metagenomic binning, comparative biology and taxonomic classification.</title>
        <authorList>
            <person name="Goeker M."/>
        </authorList>
    </citation>
    <scope>NUCLEOTIDE SEQUENCE [LARGE SCALE GENOMIC DNA]</scope>
    <source>
        <strain evidence="6 7">DSM 105453</strain>
    </source>
</reference>
<gene>
    <name evidence="6" type="ORF">JOC94_001626</name>
</gene>
<dbReference type="Gene3D" id="3.40.50.300">
    <property type="entry name" value="P-loop containing nucleotide triphosphate hydrolases"/>
    <property type="match status" value="1"/>
</dbReference>
<proteinExistence type="inferred from homology"/>
<keyword evidence="2" id="KW-0813">Transport</keyword>
<dbReference type="PANTHER" id="PTHR43335:SF4">
    <property type="entry name" value="ABC TRANSPORTER, ATP-BINDING PROTEIN"/>
    <property type="match status" value="1"/>
</dbReference>
<evidence type="ECO:0000259" key="5">
    <source>
        <dbReference type="PROSITE" id="PS50893"/>
    </source>
</evidence>
<evidence type="ECO:0000256" key="3">
    <source>
        <dbReference type="ARBA" id="ARBA00022741"/>
    </source>
</evidence>
<dbReference type="SUPFAM" id="SSF52540">
    <property type="entry name" value="P-loop containing nucleoside triphosphate hydrolases"/>
    <property type="match status" value="1"/>
</dbReference>
<evidence type="ECO:0000313" key="6">
    <source>
        <dbReference type="EMBL" id="MBM7714654.1"/>
    </source>
</evidence>
<evidence type="ECO:0000256" key="1">
    <source>
        <dbReference type="ARBA" id="ARBA00005417"/>
    </source>
</evidence>
<keyword evidence="7" id="KW-1185">Reference proteome</keyword>
<keyword evidence="4 6" id="KW-0067">ATP-binding</keyword>
<dbReference type="InterPro" id="IPR003593">
    <property type="entry name" value="AAA+_ATPase"/>
</dbReference>
<dbReference type="PROSITE" id="PS50893">
    <property type="entry name" value="ABC_TRANSPORTER_2"/>
    <property type="match status" value="1"/>
</dbReference>
<dbReference type="RefSeq" id="WP_077112637.1">
    <property type="nucleotide sequence ID" value="NZ_JAFBFH010000008.1"/>
</dbReference>
<dbReference type="Pfam" id="PF00005">
    <property type="entry name" value="ABC_tran"/>
    <property type="match status" value="1"/>
</dbReference>
<evidence type="ECO:0000256" key="4">
    <source>
        <dbReference type="ARBA" id="ARBA00022840"/>
    </source>
</evidence>
<keyword evidence="3" id="KW-0547">Nucleotide-binding</keyword>
<accession>A0ABS2R687</accession>
<name>A0ABS2R687_9BACI</name>
<dbReference type="InterPro" id="IPR003439">
    <property type="entry name" value="ABC_transporter-like_ATP-bd"/>
</dbReference>
<evidence type="ECO:0000256" key="2">
    <source>
        <dbReference type="ARBA" id="ARBA00022448"/>
    </source>
</evidence>
<dbReference type="InterPro" id="IPR027417">
    <property type="entry name" value="P-loop_NTPase"/>
</dbReference>
<dbReference type="InterPro" id="IPR017871">
    <property type="entry name" value="ABC_transporter-like_CS"/>
</dbReference>
<feature type="domain" description="ABC transporter" evidence="5">
    <location>
        <begin position="4"/>
        <end position="233"/>
    </location>
</feature>
<evidence type="ECO:0000313" key="7">
    <source>
        <dbReference type="Proteomes" id="UP000823485"/>
    </source>
</evidence>
<dbReference type="EMBL" id="JAFBFH010000008">
    <property type="protein sequence ID" value="MBM7714654.1"/>
    <property type="molecule type" value="Genomic_DNA"/>
</dbReference>
<dbReference type="PROSITE" id="PS00211">
    <property type="entry name" value="ABC_TRANSPORTER_1"/>
    <property type="match status" value="1"/>
</dbReference>
<dbReference type="GO" id="GO:0005524">
    <property type="term" value="F:ATP binding"/>
    <property type="evidence" value="ECO:0007669"/>
    <property type="project" value="UniProtKB-KW"/>
</dbReference>
<organism evidence="6 7">
    <name type="scientific">Siminovitchia thermophila</name>
    <dbReference type="NCBI Taxonomy" id="1245522"/>
    <lineage>
        <taxon>Bacteria</taxon>
        <taxon>Bacillati</taxon>
        <taxon>Bacillota</taxon>
        <taxon>Bacilli</taxon>
        <taxon>Bacillales</taxon>
        <taxon>Bacillaceae</taxon>
        <taxon>Siminovitchia</taxon>
    </lineage>
</organism>
<comment type="similarity">
    <text evidence="1">Belongs to the ABC transporter superfamily.</text>
</comment>
<comment type="caution">
    <text evidence="6">The sequence shown here is derived from an EMBL/GenBank/DDBJ whole genome shotgun (WGS) entry which is preliminary data.</text>
</comment>
<protein>
    <submittedName>
        <fullName evidence="6">ABC-2 type transport system ATP-binding protein</fullName>
    </submittedName>
</protein>
<dbReference type="PANTHER" id="PTHR43335">
    <property type="entry name" value="ABC TRANSPORTER, ATP-BINDING PROTEIN"/>
    <property type="match status" value="1"/>
</dbReference>
<sequence>MEIMKVEGLTKVIKKKTLIYDISFSIKQGEVFGFLGPNGAGKTTTIRMLTGMIKPTSGNIYINGWNIETDFSKAMRHMGGIVENPSLYLYMSGWENLKQRARLLDSNPTDKDLSDIVELIGLSSRIHEKAVHFSLGMKQRLGIGLALIGRPKMIILDEPINGLDPQGIIDVRNLIQYLSREKNISVFISSHILSELEHVLDRGIIIHEGKKVTDIEKKDLQEADKHTYQIEFQTELTKEEIKAIFHLHKVQIIHMTDSHIHFSTNTNGAQQILSSFINQKIVITHFLKKEKSLERIYLEAIGSKEKSV</sequence>
<dbReference type="SMART" id="SM00382">
    <property type="entry name" value="AAA"/>
    <property type="match status" value="1"/>
</dbReference>